<sequence>MSHLTSTWEALRPFTTLVEALPACGCEAVAASPIATASLEALKKAYPIECAELVLHEVAFIEAEGTSVNVVVAEVHDVLRDCLSSGEGENDGEDGEDGGELHGAAVELDGAD</sequence>
<feature type="compositionally biased region" description="Acidic residues" evidence="1">
    <location>
        <begin position="88"/>
        <end position="98"/>
    </location>
</feature>
<reference evidence="2 3" key="1">
    <citation type="submission" date="2020-07" db="EMBL/GenBank/DDBJ databases">
        <title>Comparative genomics of pyrophilous fungi reveals a link between fire events and developmental genes.</title>
        <authorList>
            <consortium name="DOE Joint Genome Institute"/>
            <person name="Steindorff A.S."/>
            <person name="Carver A."/>
            <person name="Calhoun S."/>
            <person name="Stillman K."/>
            <person name="Liu H."/>
            <person name="Lipzen A."/>
            <person name="Pangilinan J."/>
            <person name="Labutti K."/>
            <person name="Bruns T.D."/>
            <person name="Grigoriev I.V."/>
        </authorList>
    </citation>
    <scope>NUCLEOTIDE SEQUENCE [LARGE SCALE GENOMIC DNA]</scope>
    <source>
        <strain evidence="2 3">CBS 144469</strain>
    </source>
</reference>
<feature type="region of interest" description="Disordered" evidence="1">
    <location>
        <begin position="83"/>
        <end position="112"/>
    </location>
</feature>
<dbReference type="Proteomes" id="UP000521943">
    <property type="component" value="Unassembled WGS sequence"/>
</dbReference>
<protein>
    <submittedName>
        <fullName evidence="2">Uncharacterized protein</fullName>
    </submittedName>
</protein>
<name>A0A8H6HDQ9_9AGAR</name>
<accession>A0A8H6HDQ9</accession>
<comment type="caution">
    <text evidence="2">The sequence shown here is derived from an EMBL/GenBank/DDBJ whole genome shotgun (WGS) entry which is preliminary data.</text>
</comment>
<evidence type="ECO:0000313" key="2">
    <source>
        <dbReference type="EMBL" id="KAF6745093.1"/>
    </source>
</evidence>
<keyword evidence="3" id="KW-1185">Reference proteome</keyword>
<dbReference type="AlphaFoldDB" id="A0A8H6HDQ9"/>
<organism evidence="2 3">
    <name type="scientific">Ephemerocybe angulata</name>
    <dbReference type="NCBI Taxonomy" id="980116"/>
    <lineage>
        <taxon>Eukaryota</taxon>
        <taxon>Fungi</taxon>
        <taxon>Dikarya</taxon>
        <taxon>Basidiomycota</taxon>
        <taxon>Agaricomycotina</taxon>
        <taxon>Agaricomycetes</taxon>
        <taxon>Agaricomycetidae</taxon>
        <taxon>Agaricales</taxon>
        <taxon>Agaricineae</taxon>
        <taxon>Psathyrellaceae</taxon>
        <taxon>Ephemerocybe</taxon>
    </lineage>
</organism>
<dbReference type="EMBL" id="JACGCI010000110">
    <property type="protein sequence ID" value="KAF6745093.1"/>
    <property type="molecule type" value="Genomic_DNA"/>
</dbReference>
<gene>
    <name evidence="2" type="ORF">DFP72DRAFT_926835</name>
</gene>
<proteinExistence type="predicted"/>
<evidence type="ECO:0000256" key="1">
    <source>
        <dbReference type="SAM" id="MobiDB-lite"/>
    </source>
</evidence>
<evidence type="ECO:0000313" key="3">
    <source>
        <dbReference type="Proteomes" id="UP000521943"/>
    </source>
</evidence>